<dbReference type="EMBL" id="AGNL01003397">
    <property type="protein sequence ID" value="EJK74757.1"/>
    <property type="molecule type" value="Genomic_DNA"/>
</dbReference>
<dbReference type="SUPFAM" id="SSF57997">
    <property type="entry name" value="Tropomyosin"/>
    <property type="match status" value="1"/>
</dbReference>
<comment type="caution">
    <text evidence="2">The sequence shown here is derived from an EMBL/GenBank/DDBJ whole genome shotgun (WGS) entry which is preliminary data.</text>
</comment>
<feature type="region of interest" description="Disordered" evidence="1">
    <location>
        <begin position="1"/>
        <end position="64"/>
    </location>
</feature>
<reference evidence="2 3" key="1">
    <citation type="journal article" date="2012" name="Genome Biol.">
        <title>Genome and low-iron response of an oceanic diatom adapted to chronic iron limitation.</title>
        <authorList>
            <person name="Lommer M."/>
            <person name="Specht M."/>
            <person name="Roy A.S."/>
            <person name="Kraemer L."/>
            <person name="Andreson R."/>
            <person name="Gutowska M.A."/>
            <person name="Wolf J."/>
            <person name="Bergner S.V."/>
            <person name="Schilhabel M.B."/>
            <person name="Klostermeier U.C."/>
            <person name="Beiko R.G."/>
            <person name="Rosenstiel P."/>
            <person name="Hippler M."/>
            <person name="Laroche J."/>
        </authorList>
    </citation>
    <scope>NUCLEOTIDE SEQUENCE [LARGE SCALE GENOMIC DNA]</scope>
    <source>
        <strain evidence="2 3">CCMP1005</strain>
    </source>
</reference>
<feature type="compositionally biased region" description="Basic residues" evidence="1">
    <location>
        <begin position="1"/>
        <end position="13"/>
    </location>
</feature>
<name>K0TPR5_THAOC</name>
<proteinExistence type="predicted"/>
<dbReference type="AlphaFoldDB" id="K0TPR5"/>
<gene>
    <name evidence="2" type="ORF">THAOC_03549</name>
</gene>
<evidence type="ECO:0000256" key="1">
    <source>
        <dbReference type="SAM" id="MobiDB-lite"/>
    </source>
</evidence>
<sequence>MPRTTTHQHRGARSPRPSEHERTAADDPDNPTAPPAPNIPVITPALRRGPPAPTSTPTGLIQYGPFGVVMQSPRKLDRALEAVAEPNLTNSSLGDELDAAVPQLRADDDLLARRIRALELHAEAPSSLQEDPRHGRTTADLAVPTGARLSVRSLTTRWELQSPSLRSHHSAPLPSSARPAIPREITTNVVGQHRGGDARSVNSGIASRTSTSRSILSDNDRQLLVQLKQQLTDLAEEKIEEAHAAQTSLKTTTEGAVNVNEALTATLAAARTSLQNNLEVLDASTARLEGAITLRDSAERATGKLEAVNDAYVERFGELSNLMNVAETTSKKLRETTKTCEEKTAKAKRKSDSIHTLLQRLDTSTNKSTQALDDIDERHALLDRKHTELESLRDSVSTKLATVSSLLDSHEAKLTKATDLHKTAVAGADVLAKEMYDVRETVSTTKKNATTEIKKEKSSTLQSFKNARLTIDKTLQSTLEHIQSAGNDCTGIDAKLESLVSQRLDATLVDNDVQAKLDSLVSAKLKPLGRIRPPEGDCANPEDKMESLMQAKFDVLVQESGARLDALLEEKLNARVPQSPTAQPTPASGDDQWNGGFGDMSTIRSTSEESAPSSQRATTPHRQRTSRRQQAGPPAPASDTAPG</sequence>
<evidence type="ECO:0000313" key="2">
    <source>
        <dbReference type="EMBL" id="EJK74757.1"/>
    </source>
</evidence>
<feature type="compositionally biased region" description="Polar residues" evidence="1">
    <location>
        <begin position="200"/>
        <end position="213"/>
    </location>
</feature>
<feature type="region of interest" description="Disordered" evidence="1">
    <location>
        <begin position="191"/>
        <end position="213"/>
    </location>
</feature>
<evidence type="ECO:0000313" key="3">
    <source>
        <dbReference type="Proteomes" id="UP000266841"/>
    </source>
</evidence>
<organism evidence="2 3">
    <name type="scientific">Thalassiosira oceanica</name>
    <name type="common">Marine diatom</name>
    <dbReference type="NCBI Taxonomy" id="159749"/>
    <lineage>
        <taxon>Eukaryota</taxon>
        <taxon>Sar</taxon>
        <taxon>Stramenopiles</taxon>
        <taxon>Ochrophyta</taxon>
        <taxon>Bacillariophyta</taxon>
        <taxon>Coscinodiscophyceae</taxon>
        <taxon>Thalassiosirophycidae</taxon>
        <taxon>Thalassiosirales</taxon>
        <taxon>Thalassiosiraceae</taxon>
        <taxon>Thalassiosira</taxon>
    </lineage>
</organism>
<feature type="compositionally biased region" description="Basic and acidic residues" evidence="1">
    <location>
        <begin position="16"/>
        <end position="25"/>
    </location>
</feature>
<feature type="region of interest" description="Disordered" evidence="1">
    <location>
        <begin position="573"/>
        <end position="643"/>
    </location>
</feature>
<feature type="compositionally biased region" description="Polar residues" evidence="1">
    <location>
        <begin position="602"/>
        <end position="618"/>
    </location>
</feature>
<dbReference type="Proteomes" id="UP000266841">
    <property type="component" value="Unassembled WGS sequence"/>
</dbReference>
<feature type="non-terminal residue" evidence="2">
    <location>
        <position position="643"/>
    </location>
</feature>
<protein>
    <submittedName>
        <fullName evidence="2">Uncharacterized protein</fullName>
    </submittedName>
</protein>
<accession>K0TPR5</accession>
<keyword evidence="3" id="KW-1185">Reference proteome</keyword>
<feature type="compositionally biased region" description="Polar residues" evidence="1">
    <location>
        <begin position="576"/>
        <end position="586"/>
    </location>
</feature>